<keyword evidence="5" id="KW-0560">Oxidoreductase</keyword>
<dbReference type="GO" id="GO:0004497">
    <property type="term" value="F:monooxygenase activity"/>
    <property type="evidence" value="ECO:0007669"/>
    <property type="project" value="UniProtKB-KW"/>
</dbReference>
<keyword evidence="2" id="KW-0285">Flavoprotein</keyword>
<accession>A0ABU9RUP7</accession>
<dbReference type="RefSeq" id="WP_342948339.1">
    <property type="nucleotide sequence ID" value="NZ_JAYMRV010000006.1"/>
</dbReference>
<name>A0ABU9RUP7_9BURK</name>
<dbReference type="InterPro" id="IPR002938">
    <property type="entry name" value="FAD-bd"/>
</dbReference>
<dbReference type="Proteomes" id="UP001489897">
    <property type="component" value="Unassembled WGS sequence"/>
</dbReference>
<protein>
    <submittedName>
        <fullName evidence="5">FAD-dependent monooxygenase</fullName>
    </submittedName>
</protein>
<organism evidence="5 6">
    <name type="scientific">Paraburkholderia ferrariae</name>
    <dbReference type="NCBI Taxonomy" id="386056"/>
    <lineage>
        <taxon>Bacteria</taxon>
        <taxon>Pseudomonadati</taxon>
        <taxon>Pseudomonadota</taxon>
        <taxon>Betaproteobacteria</taxon>
        <taxon>Burkholderiales</taxon>
        <taxon>Burkholderiaceae</taxon>
        <taxon>Paraburkholderia</taxon>
    </lineage>
</organism>
<dbReference type="PANTHER" id="PTHR43004:SF19">
    <property type="entry name" value="BINDING MONOOXYGENASE, PUTATIVE (JCVI)-RELATED"/>
    <property type="match status" value="1"/>
</dbReference>
<dbReference type="EMBL" id="JAYMRV010000006">
    <property type="protein sequence ID" value="MEM5423793.1"/>
    <property type="molecule type" value="Genomic_DNA"/>
</dbReference>
<dbReference type="SUPFAM" id="SSF51905">
    <property type="entry name" value="FAD/NAD(P)-binding domain"/>
    <property type="match status" value="1"/>
</dbReference>
<proteinExistence type="predicted"/>
<dbReference type="Gene3D" id="3.50.50.60">
    <property type="entry name" value="FAD/NAD(P)-binding domain"/>
    <property type="match status" value="1"/>
</dbReference>
<dbReference type="Pfam" id="PF01494">
    <property type="entry name" value="FAD_binding_3"/>
    <property type="match status" value="1"/>
</dbReference>
<evidence type="ECO:0000313" key="5">
    <source>
        <dbReference type="EMBL" id="MEM5423793.1"/>
    </source>
</evidence>
<evidence type="ECO:0000256" key="1">
    <source>
        <dbReference type="ARBA" id="ARBA00001974"/>
    </source>
</evidence>
<comment type="cofactor">
    <cofactor evidence="1">
        <name>FAD</name>
        <dbReference type="ChEBI" id="CHEBI:57692"/>
    </cofactor>
</comment>
<dbReference type="InterPro" id="IPR050641">
    <property type="entry name" value="RIFMO-like"/>
</dbReference>
<sequence length="76" mass="8019">MNDTTPVIGAGPVGLAAALFLADQGMRTRIVDAAPRAATESRAQVVNPRALELLESTGVAQAMVAQGRAIHRTRFY</sequence>
<keyword evidence="6" id="KW-1185">Reference proteome</keyword>
<dbReference type="PANTHER" id="PTHR43004">
    <property type="entry name" value="TRK SYSTEM POTASSIUM UPTAKE PROTEIN"/>
    <property type="match status" value="1"/>
</dbReference>
<evidence type="ECO:0000256" key="3">
    <source>
        <dbReference type="ARBA" id="ARBA00022827"/>
    </source>
</evidence>
<gene>
    <name evidence="5" type="ORF">VSR73_22330</name>
</gene>
<evidence type="ECO:0000256" key="2">
    <source>
        <dbReference type="ARBA" id="ARBA00022630"/>
    </source>
</evidence>
<keyword evidence="3" id="KW-0274">FAD</keyword>
<evidence type="ECO:0000313" key="6">
    <source>
        <dbReference type="Proteomes" id="UP001489897"/>
    </source>
</evidence>
<dbReference type="InterPro" id="IPR036188">
    <property type="entry name" value="FAD/NAD-bd_sf"/>
</dbReference>
<feature type="domain" description="FAD-binding" evidence="4">
    <location>
        <begin position="7"/>
        <end position="73"/>
    </location>
</feature>
<keyword evidence="5" id="KW-0503">Monooxygenase</keyword>
<comment type="caution">
    <text evidence="5">The sequence shown here is derived from an EMBL/GenBank/DDBJ whole genome shotgun (WGS) entry which is preliminary data.</text>
</comment>
<evidence type="ECO:0000259" key="4">
    <source>
        <dbReference type="Pfam" id="PF01494"/>
    </source>
</evidence>
<reference evidence="5 6" key="1">
    <citation type="submission" date="2024-01" db="EMBL/GenBank/DDBJ databases">
        <title>The diversity of rhizobia nodulating Mimosa spp. in eleven states of Brazil covering several biomes is determined by host plant, location, and edaphic factors.</title>
        <authorList>
            <person name="Rouws L."/>
            <person name="Barauna A."/>
            <person name="Beukes C."/>
            <person name="De Faria S.M."/>
            <person name="Gross E."/>
            <person name="Dos Reis Junior F.B."/>
            <person name="Simon M."/>
            <person name="Maluk M."/>
            <person name="Odee D.W."/>
            <person name="Kenicer G."/>
            <person name="Young J.P.W."/>
            <person name="Reis V.M."/>
            <person name="Zilli J."/>
            <person name="James E.K."/>
        </authorList>
    </citation>
    <scope>NUCLEOTIDE SEQUENCE [LARGE SCALE GENOMIC DNA]</scope>
    <source>
        <strain evidence="5 6">JPY167</strain>
    </source>
</reference>